<dbReference type="Proteomes" id="UP001497516">
    <property type="component" value="Chromosome 2"/>
</dbReference>
<organism evidence="2 3">
    <name type="scientific">Linum trigynum</name>
    <dbReference type="NCBI Taxonomy" id="586398"/>
    <lineage>
        <taxon>Eukaryota</taxon>
        <taxon>Viridiplantae</taxon>
        <taxon>Streptophyta</taxon>
        <taxon>Embryophyta</taxon>
        <taxon>Tracheophyta</taxon>
        <taxon>Spermatophyta</taxon>
        <taxon>Magnoliopsida</taxon>
        <taxon>eudicotyledons</taxon>
        <taxon>Gunneridae</taxon>
        <taxon>Pentapetalae</taxon>
        <taxon>rosids</taxon>
        <taxon>fabids</taxon>
        <taxon>Malpighiales</taxon>
        <taxon>Linaceae</taxon>
        <taxon>Linum</taxon>
    </lineage>
</organism>
<protein>
    <submittedName>
        <fullName evidence="2">Uncharacterized protein</fullName>
    </submittedName>
</protein>
<evidence type="ECO:0000256" key="1">
    <source>
        <dbReference type="SAM" id="MobiDB-lite"/>
    </source>
</evidence>
<reference evidence="2 3" key="1">
    <citation type="submission" date="2024-04" db="EMBL/GenBank/DDBJ databases">
        <authorList>
            <person name="Fracassetti M."/>
        </authorList>
    </citation>
    <scope>NUCLEOTIDE SEQUENCE [LARGE SCALE GENOMIC DNA]</scope>
</reference>
<feature type="compositionally biased region" description="Basic residues" evidence="1">
    <location>
        <begin position="11"/>
        <end position="26"/>
    </location>
</feature>
<proteinExistence type="predicted"/>
<accession>A0AAV2DEH4</accession>
<name>A0AAV2DEH4_9ROSI</name>
<sequence>MDPLKEPKGFSRSHHGGSHHGGKTRRLQPSLVRQQNLVKLNSTPIQPNVKAINLIPIVIKATVRGPRRWLRPQTS</sequence>
<feature type="region of interest" description="Disordered" evidence="1">
    <location>
        <begin position="1"/>
        <end position="30"/>
    </location>
</feature>
<evidence type="ECO:0000313" key="3">
    <source>
        <dbReference type="Proteomes" id="UP001497516"/>
    </source>
</evidence>
<dbReference type="AlphaFoldDB" id="A0AAV2DEH4"/>
<keyword evidence="3" id="KW-1185">Reference proteome</keyword>
<gene>
    <name evidence="2" type="ORF">LTRI10_LOCUS13728</name>
</gene>
<dbReference type="EMBL" id="OZ034815">
    <property type="protein sequence ID" value="CAL1371677.1"/>
    <property type="molecule type" value="Genomic_DNA"/>
</dbReference>
<evidence type="ECO:0000313" key="2">
    <source>
        <dbReference type="EMBL" id="CAL1371677.1"/>
    </source>
</evidence>